<protein>
    <submittedName>
        <fullName evidence="2">Energy-coupling factor transport system substrate-specific component</fullName>
    </submittedName>
</protein>
<feature type="transmembrane region" description="Helical" evidence="1">
    <location>
        <begin position="12"/>
        <end position="33"/>
    </location>
</feature>
<feature type="transmembrane region" description="Helical" evidence="1">
    <location>
        <begin position="79"/>
        <end position="100"/>
    </location>
</feature>
<accession>A0A841R8U3</accession>
<reference evidence="2 3" key="1">
    <citation type="submission" date="2020-08" db="EMBL/GenBank/DDBJ databases">
        <title>Genomic Encyclopedia of Type Strains, Phase IV (KMG-IV): sequencing the most valuable type-strain genomes for metagenomic binning, comparative biology and taxonomic classification.</title>
        <authorList>
            <person name="Goeker M."/>
        </authorList>
    </citation>
    <scope>NUCLEOTIDE SEQUENCE [LARGE SCALE GENOMIC DNA]</scope>
    <source>
        <strain evidence="2 3">DSM 2461</strain>
    </source>
</reference>
<feature type="transmembrane region" description="Helical" evidence="1">
    <location>
        <begin position="45"/>
        <end position="67"/>
    </location>
</feature>
<keyword evidence="1" id="KW-1133">Transmembrane helix</keyword>
<evidence type="ECO:0000313" key="3">
    <source>
        <dbReference type="Proteomes" id="UP000587760"/>
    </source>
</evidence>
<dbReference type="Proteomes" id="UP000587760">
    <property type="component" value="Unassembled WGS sequence"/>
</dbReference>
<sequence>MVLYYLIDRKKRILLSLCAIGIATLLNGIFSYLNEMANLPIFLDSVFTVMTAALFGLWPAVAVGLLSNSFLELLNGFPGYYVPFTVVNLSTALITALFVYKKKFETATHAFWLIIILATVNSLMGALIVTFVFGGYTNLSMDNMVRGIIVTGQSLYTSTFFVRIIVNIVDKGLSVLPSFFLYKKIQAYSISEK</sequence>
<evidence type="ECO:0000256" key="1">
    <source>
        <dbReference type="SAM" id="Phobius"/>
    </source>
</evidence>
<dbReference type="Gene3D" id="1.10.1760.20">
    <property type="match status" value="1"/>
</dbReference>
<keyword evidence="3" id="KW-1185">Reference proteome</keyword>
<evidence type="ECO:0000313" key="2">
    <source>
        <dbReference type="EMBL" id="MBB6481704.1"/>
    </source>
</evidence>
<name>A0A841R8U3_9SPIO</name>
<keyword evidence="1" id="KW-0472">Membrane</keyword>
<comment type="caution">
    <text evidence="2">The sequence shown here is derived from an EMBL/GenBank/DDBJ whole genome shotgun (WGS) entry which is preliminary data.</text>
</comment>
<dbReference type="RefSeq" id="WP_184747940.1">
    <property type="nucleotide sequence ID" value="NZ_JACHGJ010000007.1"/>
</dbReference>
<gene>
    <name evidence="2" type="ORF">HNR50_003384</name>
</gene>
<dbReference type="EMBL" id="JACHGJ010000007">
    <property type="protein sequence ID" value="MBB6481704.1"/>
    <property type="molecule type" value="Genomic_DNA"/>
</dbReference>
<dbReference type="AlphaFoldDB" id="A0A841R8U3"/>
<keyword evidence="1" id="KW-0812">Transmembrane</keyword>
<proteinExistence type="predicted"/>
<organism evidence="2 3">
    <name type="scientific">Spirochaeta isovalerica</name>
    <dbReference type="NCBI Taxonomy" id="150"/>
    <lineage>
        <taxon>Bacteria</taxon>
        <taxon>Pseudomonadati</taxon>
        <taxon>Spirochaetota</taxon>
        <taxon>Spirochaetia</taxon>
        <taxon>Spirochaetales</taxon>
        <taxon>Spirochaetaceae</taxon>
        <taxon>Spirochaeta</taxon>
    </lineage>
</organism>
<feature type="transmembrane region" description="Helical" evidence="1">
    <location>
        <begin position="112"/>
        <end position="136"/>
    </location>
</feature>